<dbReference type="InterPro" id="IPR011989">
    <property type="entry name" value="ARM-like"/>
</dbReference>
<dbReference type="InterPro" id="IPR016024">
    <property type="entry name" value="ARM-type_fold"/>
</dbReference>
<dbReference type="SUPFAM" id="SSF48371">
    <property type="entry name" value="ARM repeat"/>
    <property type="match status" value="1"/>
</dbReference>
<proteinExistence type="predicted"/>
<accession>A0A914YW13</accession>
<dbReference type="Gene3D" id="1.25.10.10">
    <property type="entry name" value="Leucine-rich Repeat Variant"/>
    <property type="match status" value="1"/>
</dbReference>
<organism evidence="2 3">
    <name type="scientific">Panagrolaimus superbus</name>
    <dbReference type="NCBI Taxonomy" id="310955"/>
    <lineage>
        <taxon>Eukaryota</taxon>
        <taxon>Metazoa</taxon>
        <taxon>Ecdysozoa</taxon>
        <taxon>Nematoda</taxon>
        <taxon>Chromadorea</taxon>
        <taxon>Rhabditida</taxon>
        <taxon>Tylenchina</taxon>
        <taxon>Panagrolaimomorpha</taxon>
        <taxon>Panagrolaimoidea</taxon>
        <taxon>Panagrolaimidae</taxon>
        <taxon>Panagrolaimus</taxon>
    </lineage>
</organism>
<reference evidence="3" key="1">
    <citation type="submission" date="2022-11" db="UniProtKB">
        <authorList>
            <consortium name="WormBaseParasite"/>
        </authorList>
    </citation>
    <scope>IDENTIFICATION</scope>
</reference>
<sequence length="528" mass="60724">MYPNSNHTAPTPDSNYAPSPQSASRTMTPNHYSQPAFKQEQTQMWLQNYHGPASSSGNPSPAPSVMSAMTQLSGLSAITVNTQVTNMSQMQNFNNNFNIQHGPLSSSSHCENVDPKSDLCSHAEDLLNSLSDDDREIRIKTTPLLNVVIKRLKDTRNVPEQLIEKMLKKVILVLQREKDEQLQLQLATIISDICKFFTGVCVKMIRKQGQITFVKDLFNFYNCVDENSQSYPRFLRHLFPALYQLFTCSQIEHELIRLGKASKLGIFIMKTIHLIFGQVIYAQDAAFYWTQIRNFAHYFMILKALLKRNESLRIKVLQMNIINILLDITKRNIEVFNPQRYDQTIAETLKTCHSAVMTTLENLLSSKIENLPDELVKNHTIQIIMSAMVLFNPFLSQASIFRTYLCLGQMAHSKEIVNIHPVAFKTNYDLATIINEDLKKAMSKSKDLVAEILKFLCNVTRNDYFNSRMIDMGYYDTILRCLELFIPHCLQSDYFEMFDNLLFILSKLSLVRHFVLRDKILSKVSKIN</sequence>
<evidence type="ECO:0000313" key="3">
    <source>
        <dbReference type="WBParaSite" id="PSU_v2.g4756.t1"/>
    </source>
</evidence>
<name>A0A914YW13_9BILA</name>
<keyword evidence="2" id="KW-1185">Reference proteome</keyword>
<evidence type="ECO:0000256" key="1">
    <source>
        <dbReference type="SAM" id="MobiDB-lite"/>
    </source>
</evidence>
<dbReference type="Proteomes" id="UP000887577">
    <property type="component" value="Unplaced"/>
</dbReference>
<evidence type="ECO:0000313" key="2">
    <source>
        <dbReference type="Proteomes" id="UP000887577"/>
    </source>
</evidence>
<protein>
    <submittedName>
        <fullName evidence="3">Uncharacterized protein</fullName>
    </submittedName>
</protein>
<feature type="region of interest" description="Disordered" evidence="1">
    <location>
        <begin position="1"/>
        <end position="32"/>
    </location>
</feature>
<dbReference type="AlphaFoldDB" id="A0A914YW13"/>
<dbReference type="WBParaSite" id="PSU_v2.g4756.t1">
    <property type="protein sequence ID" value="PSU_v2.g4756.t1"/>
    <property type="gene ID" value="PSU_v2.g4756"/>
</dbReference>